<dbReference type="EMBL" id="JARKIE010000022">
    <property type="protein sequence ID" value="KAJ7699570.1"/>
    <property type="molecule type" value="Genomic_DNA"/>
</dbReference>
<protein>
    <submittedName>
        <fullName evidence="2">Uncharacterized protein</fullName>
    </submittedName>
</protein>
<reference evidence="2" key="1">
    <citation type="submission" date="2023-03" db="EMBL/GenBank/DDBJ databases">
        <title>Massive genome expansion in bonnet fungi (Mycena s.s.) driven by repeated elements and novel gene families across ecological guilds.</title>
        <authorList>
            <consortium name="Lawrence Berkeley National Laboratory"/>
            <person name="Harder C.B."/>
            <person name="Miyauchi S."/>
            <person name="Viragh M."/>
            <person name="Kuo A."/>
            <person name="Thoen E."/>
            <person name="Andreopoulos B."/>
            <person name="Lu D."/>
            <person name="Skrede I."/>
            <person name="Drula E."/>
            <person name="Henrissat B."/>
            <person name="Morin E."/>
            <person name="Kohler A."/>
            <person name="Barry K."/>
            <person name="LaButti K."/>
            <person name="Morin E."/>
            <person name="Salamov A."/>
            <person name="Lipzen A."/>
            <person name="Mereny Z."/>
            <person name="Hegedus B."/>
            <person name="Baldrian P."/>
            <person name="Stursova M."/>
            <person name="Weitz H."/>
            <person name="Taylor A."/>
            <person name="Grigoriev I.V."/>
            <person name="Nagy L.G."/>
            <person name="Martin F."/>
            <person name="Kauserud H."/>
        </authorList>
    </citation>
    <scope>NUCLEOTIDE SEQUENCE</scope>
    <source>
        <strain evidence="2">CBHHK067</strain>
    </source>
</reference>
<accession>A0AAD7DUB6</accession>
<feature type="compositionally biased region" description="Acidic residues" evidence="1">
    <location>
        <begin position="95"/>
        <end position="113"/>
    </location>
</feature>
<name>A0AAD7DUB6_MYCRO</name>
<comment type="caution">
    <text evidence="2">The sequence shown here is derived from an EMBL/GenBank/DDBJ whole genome shotgun (WGS) entry which is preliminary data.</text>
</comment>
<feature type="compositionally biased region" description="Basic and acidic residues" evidence="1">
    <location>
        <begin position="487"/>
        <end position="513"/>
    </location>
</feature>
<feature type="compositionally biased region" description="Basic and acidic residues" evidence="1">
    <location>
        <begin position="467"/>
        <end position="478"/>
    </location>
</feature>
<organism evidence="2 3">
    <name type="scientific">Mycena rosella</name>
    <name type="common">Pink bonnet</name>
    <name type="synonym">Agaricus rosellus</name>
    <dbReference type="NCBI Taxonomy" id="1033263"/>
    <lineage>
        <taxon>Eukaryota</taxon>
        <taxon>Fungi</taxon>
        <taxon>Dikarya</taxon>
        <taxon>Basidiomycota</taxon>
        <taxon>Agaricomycotina</taxon>
        <taxon>Agaricomycetes</taxon>
        <taxon>Agaricomycetidae</taxon>
        <taxon>Agaricales</taxon>
        <taxon>Marasmiineae</taxon>
        <taxon>Mycenaceae</taxon>
        <taxon>Mycena</taxon>
    </lineage>
</organism>
<dbReference type="Proteomes" id="UP001221757">
    <property type="component" value="Unassembled WGS sequence"/>
</dbReference>
<evidence type="ECO:0000313" key="2">
    <source>
        <dbReference type="EMBL" id="KAJ7699570.1"/>
    </source>
</evidence>
<keyword evidence="3" id="KW-1185">Reference proteome</keyword>
<feature type="region of interest" description="Disordered" evidence="1">
    <location>
        <begin position="272"/>
        <end position="301"/>
    </location>
</feature>
<evidence type="ECO:0000313" key="3">
    <source>
        <dbReference type="Proteomes" id="UP001221757"/>
    </source>
</evidence>
<evidence type="ECO:0000256" key="1">
    <source>
        <dbReference type="SAM" id="MobiDB-lite"/>
    </source>
</evidence>
<gene>
    <name evidence="2" type="ORF">B0H17DRAFT_1129184</name>
</gene>
<dbReference type="AlphaFoldDB" id="A0AAD7DUB6"/>
<feature type="region of interest" description="Disordered" evidence="1">
    <location>
        <begin position="74"/>
        <end position="113"/>
    </location>
</feature>
<feature type="region of interest" description="Disordered" evidence="1">
    <location>
        <begin position="467"/>
        <end position="531"/>
    </location>
</feature>
<proteinExistence type="predicted"/>
<sequence length="531" mass="58562">MYNCIERQTHPPFKDTARAVGLYQEAKEKRFHWTLHQKLNIPQCLESFQCQICIAYFDHLEVAQGHGGVRVKERKNLDELEGPPVHGSSDGSDMGSDEESESETEDGGELDLGDSDMDVLFRLRDARGQLRVLHWQTPTDINLQEAGRLAAVGMLENEVEVKWQELQIEHSRVLAQRDQLQARLNQTETHLRAAQEGIKWLSQSSADVNLDRPRKRLKLDLNATSTDAVAGRTEALKDELTQRQISEEELKTQYELALAEISALKQQLNGRSALVPDGHGPNNQQKRPHKSMPGKDDPPKEFARWILSNGISNLPGIPTGSDLDWVVRLDPLPIVVDQQVASQEVAHLLAAQGLTNYLKTSAGSSPNAAGLLRMTETALQKGPPPPGLYLASQDQCVDSKRHERSVNRIPYCMTHSLQAEININPALSRGWNVPFTVLPCSPFTRTDANNVLKKGAKDAVDAAESKCEGKGGNCDKVKSGGRVKASGKSETDRGARARPNPDTRASLERRTSPRETQLSAAPRAAGSCEGE</sequence>